<feature type="domain" description="AN1-type" evidence="6">
    <location>
        <begin position="14"/>
        <end position="62"/>
    </location>
</feature>
<dbReference type="Gene3D" id="4.10.1110.10">
    <property type="entry name" value="AN1-like Zinc finger"/>
    <property type="match status" value="1"/>
</dbReference>
<dbReference type="InterPro" id="IPR000058">
    <property type="entry name" value="Znf_AN1"/>
</dbReference>
<comment type="caution">
    <text evidence="7">The sequence shown here is derived from an EMBL/GenBank/DDBJ whole genome shotgun (WGS) entry which is preliminary data.</text>
</comment>
<dbReference type="SMART" id="SM00154">
    <property type="entry name" value="ZnF_AN1"/>
    <property type="match status" value="1"/>
</dbReference>
<dbReference type="GO" id="GO:0005737">
    <property type="term" value="C:cytoplasm"/>
    <property type="evidence" value="ECO:0007669"/>
    <property type="project" value="TreeGrafter"/>
</dbReference>
<dbReference type="Proteomes" id="UP000298390">
    <property type="component" value="Unassembled WGS sequence"/>
</dbReference>
<proteinExistence type="predicted"/>
<keyword evidence="4" id="KW-0862">Zinc</keyword>
<evidence type="ECO:0000256" key="1">
    <source>
        <dbReference type="ARBA" id="ARBA00022723"/>
    </source>
</evidence>
<sequence length="176" mass="19176">MSGTSTPERETGLLGIGQQCSAPSCMLVDFLPYKCQHCSHPFCGEHFHPEAHKCDKFDASKHNRVAPPCPFCNTPVAIPLGQDPNIRMEAHINSECSVMTGKTRKSSHPTCARAKCGKVLYAPIRCDVSSQSRFGVASPLLTGNAEMQAAVLPTAPLPNIAYMFGERIREVCVFVR</sequence>
<dbReference type="SUPFAM" id="SSF118310">
    <property type="entry name" value="AN1-like Zinc finger"/>
    <property type="match status" value="1"/>
</dbReference>
<name>A0A4Y9Z3V4_9APHY</name>
<dbReference type="EMBL" id="SEKV01000024">
    <property type="protein sequence ID" value="TFY68730.1"/>
    <property type="molecule type" value="Genomic_DNA"/>
</dbReference>
<evidence type="ECO:0000259" key="6">
    <source>
        <dbReference type="PROSITE" id="PS51039"/>
    </source>
</evidence>
<dbReference type="Pfam" id="PF01428">
    <property type="entry name" value="zf-AN1"/>
    <property type="match status" value="1"/>
</dbReference>
<dbReference type="PANTHER" id="PTHR14677">
    <property type="entry name" value="ARSENITE INDUCUBLE RNA ASSOCIATED PROTEIN AIP-1-RELATED"/>
    <property type="match status" value="1"/>
</dbReference>
<organism evidence="7 8">
    <name type="scientific">Rhodofomes roseus</name>
    <dbReference type="NCBI Taxonomy" id="34475"/>
    <lineage>
        <taxon>Eukaryota</taxon>
        <taxon>Fungi</taxon>
        <taxon>Dikarya</taxon>
        <taxon>Basidiomycota</taxon>
        <taxon>Agaricomycotina</taxon>
        <taxon>Agaricomycetes</taxon>
        <taxon>Polyporales</taxon>
        <taxon>Rhodofomes</taxon>
    </lineage>
</organism>
<accession>A0A4Y9Z3V4</accession>
<evidence type="ECO:0000256" key="4">
    <source>
        <dbReference type="ARBA" id="ARBA00022833"/>
    </source>
</evidence>
<evidence type="ECO:0000256" key="5">
    <source>
        <dbReference type="PROSITE-ProRule" id="PRU00449"/>
    </source>
</evidence>
<gene>
    <name evidence="7" type="ORF">EVJ58_g822</name>
</gene>
<evidence type="ECO:0000313" key="7">
    <source>
        <dbReference type="EMBL" id="TFY68730.1"/>
    </source>
</evidence>
<keyword evidence="2" id="KW-0677">Repeat</keyword>
<dbReference type="PROSITE" id="PS51039">
    <property type="entry name" value="ZF_AN1"/>
    <property type="match status" value="1"/>
</dbReference>
<evidence type="ECO:0000313" key="8">
    <source>
        <dbReference type="Proteomes" id="UP000298390"/>
    </source>
</evidence>
<evidence type="ECO:0000256" key="3">
    <source>
        <dbReference type="ARBA" id="ARBA00022771"/>
    </source>
</evidence>
<dbReference type="InterPro" id="IPR057357">
    <property type="entry name" value="Znf-C2H2_ZFAND2A/B"/>
</dbReference>
<reference evidence="7 8" key="1">
    <citation type="submission" date="2019-01" db="EMBL/GenBank/DDBJ databases">
        <title>Genome sequencing of the rare red list fungi Fomitopsis rosea.</title>
        <authorList>
            <person name="Buettner E."/>
            <person name="Kellner H."/>
        </authorList>
    </citation>
    <scope>NUCLEOTIDE SEQUENCE [LARGE SCALE GENOMIC DNA]</scope>
    <source>
        <strain evidence="7 8">DSM 105464</strain>
    </source>
</reference>
<dbReference type="Pfam" id="PF25403">
    <property type="entry name" value="zf-C2H2_ZFAND2"/>
    <property type="match status" value="1"/>
</dbReference>
<dbReference type="STRING" id="34475.A0A4Y9Z3V4"/>
<protein>
    <recommendedName>
        <fullName evidence="6">AN1-type domain-containing protein</fullName>
    </recommendedName>
</protein>
<dbReference type="AlphaFoldDB" id="A0A4Y9Z3V4"/>
<dbReference type="GO" id="GO:0008270">
    <property type="term" value="F:zinc ion binding"/>
    <property type="evidence" value="ECO:0007669"/>
    <property type="project" value="UniProtKB-KW"/>
</dbReference>
<dbReference type="InterPro" id="IPR035896">
    <property type="entry name" value="AN1-like_Znf"/>
</dbReference>
<evidence type="ECO:0000256" key="2">
    <source>
        <dbReference type="ARBA" id="ARBA00022737"/>
    </source>
</evidence>
<dbReference type="PANTHER" id="PTHR14677:SF40">
    <property type="entry name" value="CDC48-ASSOCIATED UBIQUITIN-LIKE_ZINC FINGER PROTEIN 1"/>
    <property type="match status" value="1"/>
</dbReference>
<keyword evidence="3 5" id="KW-0863">Zinc-finger</keyword>
<keyword evidence="1" id="KW-0479">Metal-binding</keyword>